<dbReference type="OrthoDB" id="8704534at2"/>
<dbReference type="KEGG" id="jas:FJQ89_10575"/>
<sequence>MMDQQRLQALAAELEQLLARLAPADGEVADLRSAVEPLLALAGSGALSAPLPWGDIPGGRYFTEGGLRQYPGLEQAFARFRIEATGGESPALRKLRGDI</sequence>
<gene>
    <name evidence="1" type="ORF">FJQ89_10575</name>
</gene>
<organism evidence="1 2">
    <name type="scientific">Janthinobacterium tructae</name>
    <dbReference type="NCBI Taxonomy" id="2590869"/>
    <lineage>
        <taxon>Bacteria</taxon>
        <taxon>Pseudomonadati</taxon>
        <taxon>Pseudomonadota</taxon>
        <taxon>Betaproteobacteria</taxon>
        <taxon>Burkholderiales</taxon>
        <taxon>Oxalobacteraceae</taxon>
        <taxon>Janthinobacterium</taxon>
    </lineage>
</organism>
<accession>A0A4Y6RD54</accession>
<reference evidence="1 2" key="1">
    <citation type="submission" date="2019-06" db="EMBL/GenBank/DDBJ databases">
        <title>Complete genome sequence of Janthinobacterium sp. SNU WT3 isolated from diseased rainbow trout.</title>
        <authorList>
            <person name="Oh W.T."/>
            <person name="Park S.C."/>
        </authorList>
    </citation>
    <scope>NUCLEOTIDE SEQUENCE [LARGE SCALE GENOMIC DNA]</scope>
    <source>
        <strain evidence="1 2">SNU WT3</strain>
    </source>
</reference>
<dbReference type="RefSeq" id="WP_141170151.1">
    <property type="nucleotide sequence ID" value="NZ_CP041185.1"/>
</dbReference>
<protein>
    <submittedName>
        <fullName evidence="1">Uncharacterized protein</fullName>
    </submittedName>
</protein>
<dbReference type="AlphaFoldDB" id="A0A4Y6RD54"/>
<evidence type="ECO:0000313" key="2">
    <source>
        <dbReference type="Proteomes" id="UP000316665"/>
    </source>
</evidence>
<proteinExistence type="predicted"/>
<dbReference type="Proteomes" id="UP000316665">
    <property type="component" value="Chromosome"/>
</dbReference>
<keyword evidence="2" id="KW-1185">Reference proteome</keyword>
<evidence type="ECO:0000313" key="1">
    <source>
        <dbReference type="EMBL" id="QDG70803.1"/>
    </source>
</evidence>
<name>A0A4Y6RD54_9BURK</name>
<dbReference type="EMBL" id="CP041185">
    <property type="protein sequence ID" value="QDG70803.1"/>
    <property type="molecule type" value="Genomic_DNA"/>
</dbReference>